<evidence type="ECO:0000256" key="2">
    <source>
        <dbReference type="SAM" id="Phobius"/>
    </source>
</evidence>
<feature type="transmembrane region" description="Helical" evidence="2">
    <location>
        <begin position="83"/>
        <end position="102"/>
    </location>
</feature>
<proteinExistence type="predicted"/>
<evidence type="ECO:0000256" key="1">
    <source>
        <dbReference type="SAM" id="MobiDB-lite"/>
    </source>
</evidence>
<organism evidence="3 4">
    <name type="scientific">Streptomyces hoynatensis</name>
    <dbReference type="NCBI Taxonomy" id="1141874"/>
    <lineage>
        <taxon>Bacteria</taxon>
        <taxon>Bacillati</taxon>
        <taxon>Actinomycetota</taxon>
        <taxon>Actinomycetes</taxon>
        <taxon>Kitasatosporales</taxon>
        <taxon>Streptomycetaceae</taxon>
        <taxon>Streptomyces</taxon>
    </lineage>
</organism>
<dbReference type="InterPro" id="IPR046264">
    <property type="entry name" value="DUF6297"/>
</dbReference>
<feature type="transmembrane region" description="Helical" evidence="2">
    <location>
        <begin position="45"/>
        <end position="63"/>
    </location>
</feature>
<feature type="transmembrane region" description="Helical" evidence="2">
    <location>
        <begin position="201"/>
        <end position="219"/>
    </location>
</feature>
<comment type="caution">
    <text evidence="3">The sequence shown here is derived from an EMBL/GenBank/DDBJ whole genome shotgun (WGS) entry which is preliminary data.</text>
</comment>
<feature type="transmembrane region" description="Helical" evidence="2">
    <location>
        <begin position="139"/>
        <end position="160"/>
    </location>
</feature>
<dbReference type="Proteomes" id="UP000272474">
    <property type="component" value="Unassembled WGS sequence"/>
</dbReference>
<feature type="region of interest" description="Disordered" evidence="1">
    <location>
        <begin position="513"/>
        <end position="547"/>
    </location>
</feature>
<feature type="transmembrane region" description="Helical" evidence="2">
    <location>
        <begin position="166"/>
        <end position="189"/>
    </location>
</feature>
<keyword evidence="2" id="KW-1133">Transmembrane helix</keyword>
<feature type="transmembrane region" description="Helical" evidence="2">
    <location>
        <begin position="326"/>
        <end position="343"/>
    </location>
</feature>
<dbReference type="AlphaFoldDB" id="A0A3A9Z9L4"/>
<dbReference type="OrthoDB" id="4218549at2"/>
<dbReference type="Pfam" id="PF19814">
    <property type="entry name" value="DUF6297"/>
    <property type="match status" value="1"/>
</dbReference>
<name>A0A3A9Z9L4_9ACTN</name>
<dbReference type="EMBL" id="RBAL01000003">
    <property type="protein sequence ID" value="RKN44980.1"/>
    <property type="molecule type" value="Genomic_DNA"/>
</dbReference>
<feature type="transmembrane region" description="Helical" evidence="2">
    <location>
        <begin position="415"/>
        <end position="435"/>
    </location>
</feature>
<feature type="transmembrane region" description="Helical" evidence="2">
    <location>
        <begin position="225"/>
        <end position="245"/>
    </location>
</feature>
<dbReference type="RefSeq" id="WP_120676918.1">
    <property type="nucleotide sequence ID" value="NZ_RBAL01000003.1"/>
</dbReference>
<sequence>MTSAEAPRQAPPTPEPAAAASAGALAYLRERRAPGRRAGRGNTAYTLYCVLLVTAVWGVPYLAAALRAAQDGSWQGPAADRVLHLLPVAGPVLCALLPLAAARRARWRGPVRVDPPTAAWLLPHPVARRALLLPSFRRAAALWGGAGAAAGAAAGLVLHALRPGPWWAALLAGACGGGAAGCLATAAGVVTQRHGGVPRTLPWAPPLAAVAALPLVAAAGGAPAWAGAAAAALATAGAAAALTAARRAAPAIPARVLREQAAAAVRLAAAGYALDLRLAAATVRAARGRAPVARRGPPPPRRGRPAALLLVPWRDATGLLREPSRLLWAALWWAAALACASLPHPAAALAALVAGCAGASQLAEPARLEGDDMRRSAALPWPPGSLALRHGLLPGALLLLTGLPAAVVLGGGAPLLLAGVPALVCAALVQSYRGAVPTRLLIGSETPLGNTGPVQVLLWAFRGPLAVSAALGPALVATASRGATPPAAWALAPAVGAAAAWWAQRTAYRLRSGPAGRTGARRGAWPGGRYPLASRRHGMGRSGPTAE</sequence>
<gene>
    <name evidence="3" type="ORF">D7294_07725</name>
</gene>
<evidence type="ECO:0000313" key="3">
    <source>
        <dbReference type="EMBL" id="RKN44980.1"/>
    </source>
</evidence>
<protein>
    <submittedName>
        <fullName evidence="3">Uncharacterized protein</fullName>
    </submittedName>
</protein>
<reference evidence="3 4" key="1">
    <citation type="journal article" date="2014" name="Int. J. Syst. Evol. Microbiol.">
        <title>Streptomyces hoynatensis sp. nov., isolated from deep marine sediment.</title>
        <authorList>
            <person name="Veyisoglu A."/>
            <person name="Sahin N."/>
        </authorList>
    </citation>
    <scope>NUCLEOTIDE SEQUENCE [LARGE SCALE GENOMIC DNA]</scope>
    <source>
        <strain evidence="3 4">KCTC 29097</strain>
    </source>
</reference>
<evidence type="ECO:0000313" key="4">
    <source>
        <dbReference type="Proteomes" id="UP000272474"/>
    </source>
</evidence>
<feature type="compositionally biased region" description="Low complexity" evidence="1">
    <location>
        <begin position="513"/>
        <end position="531"/>
    </location>
</feature>
<keyword evidence="2" id="KW-0812">Transmembrane</keyword>
<keyword evidence="2" id="KW-0472">Membrane</keyword>
<accession>A0A3A9Z9L4</accession>
<keyword evidence="4" id="KW-1185">Reference proteome</keyword>